<accession>A0A367LU95</accession>
<feature type="non-terminal residue" evidence="1">
    <location>
        <position position="1"/>
    </location>
</feature>
<dbReference type="GO" id="GO:0016740">
    <property type="term" value="F:transferase activity"/>
    <property type="evidence" value="ECO:0007669"/>
    <property type="project" value="UniProtKB-KW"/>
</dbReference>
<reference evidence="1 2" key="1">
    <citation type="submission" date="2018-07" db="EMBL/GenBank/DDBJ databases">
        <title>Mechanisms of high-level aminoglycoside resistance among Gram-negative pathogens in Brazil.</title>
        <authorList>
            <person name="Ballaben A.S."/>
            <person name="Darini A.L.C."/>
            <person name="Doi Y."/>
        </authorList>
    </citation>
    <scope>NUCLEOTIDE SEQUENCE [LARGE SCALE GENOMIC DNA]</scope>
    <source>
        <strain evidence="1 2">B2-305</strain>
    </source>
</reference>
<dbReference type="InterPro" id="IPR023606">
    <property type="entry name" value="CoA-Trfase_III_dom_1_sf"/>
</dbReference>
<dbReference type="Proteomes" id="UP000253594">
    <property type="component" value="Unassembled WGS sequence"/>
</dbReference>
<name>A0A367LU95_PSEAI</name>
<dbReference type="AlphaFoldDB" id="A0A367LU95"/>
<protein>
    <submittedName>
        <fullName evidence="1">CoA transferase</fullName>
    </submittedName>
</protein>
<keyword evidence="1" id="KW-0808">Transferase</keyword>
<dbReference type="InterPro" id="IPR044855">
    <property type="entry name" value="CoA-Trfase_III_dom3_sf"/>
</dbReference>
<dbReference type="SUPFAM" id="SSF89796">
    <property type="entry name" value="CoA-transferase family III (CaiB/BaiF)"/>
    <property type="match status" value="1"/>
</dbReference>
<feature type="non-terminal residue" evidence="1">
    <location>
        <position position="91"/>
    </location>
</feature>
<sequence>LAAGVEPEMEALALNGGSFYDYYRTRDGRWFSVGSLEPQFMQQFCAAIGRPELASRGLSPKPEEQRALKREIEMEFEKRDFAEWQAVFAAL</sequence>
<evidence type="ECO:0000313" key="1">
    <source>
        <dbReference type="EMBL" id="RCI66176.1"/>
    </source>
</evidence>
<dbReference type="InterPro" id="IPR003673">
    <property type="entry name" value="CoA-Trfase_fam_III"/>
</dbReference>
<dbReference type="EMBL" id="QORE01003875">
    <property type="protein sequence ID" value="RCI66176.1"/>
    <property type="molecule type" value="Genomic_DNA"/>
</dbReference>
<proteinExistence type="predicted"/>
<dbReference type="Pfam" id="PF02515">
    <property type="entry name" value="CoA_transf_3"/>
    <property type="match status" value="1"/>
</dbReference>
<evidence type="ECO:0000313" key="2">
    <source>
        <dbReference type="Proteomes" id="UP000253594"/>
    </source>
</evidence>
<gene>
    <name evidence="1" type="ORF">DT376_43920</name>
</gene>
<organism evidence="1 2">
    <name type="scientific">Pseudomonas aeruginosa</name>
    <dbReference type="NCBI Taxonomy" id="287"/>
    <lineage>
        <taxon>Bacteria</taxon>
        <taxon>Pseudomonadati</taxon>
        <taxon>Pseudomonadota</taxon>
        <taxon>Gammaproteobacteria</taxon>
        <taxon>Pseudomonadales</taxon>
        <taxon>Pseudomonadaceae</taxon>
        <taxon>Pseudomonas</taxon>
    </lineage>
</organism>
<dbReference type="Gene3D" id="3.30.1540.10">
    <property type="entry name" value="formyl-coa transferase, domain 3"/>
    <property type="match status" value="1"/>
</dbReference>
<comment type="caution">
    <text evidence="1">The sequence shown here is derived from an EMBL/GenBank/DDBJ whole genome shotgun (WGS) entry which is preliminary data.</text>
</comment>